<dbReference type="PANTHER" id="PTHR46890">
    <property type="entry name" value="NON-LTR RETROLELEMENT REVERSE TRANSCRIPTASE-LIKE PROTEIN-RELATED"/>
    <property type="match status" value="1"/>
</dbReference>
<organism evidence="2 3">
    <name type="scientific">Vitis vinifera</name>
    <name type="common">Grape</name>
    <dbReference type="NCBI Taxonomy" id="29760"/>
    <lineage>
        <taxon>Eukaryota</taxon>
        <taxon>Viridiplantae</taxon>
        <taxon>Streptophyta</taxon>
        <taxon>Embryophyta</taxon>
        <taxon>Tracheophyta</taxon>
        <taxon>Spermatophyta</taxon>
        <taxon>Magnoliopsida</taxon>
        <taxon>eudicotyledons</taxon>
        <taxon>Gunneridae</taxon>
        <taxon>Pentapetalae</taxon>
        <taxon>rosids</taxon>
        <taxon>Vitales</taxon>
        <taxon>Vitaceae</taxon>
        <taxon>Viteae</taxon>
        <taxon>Vitis</taxon>
    </lineage>
</organism>
<dbReference type="Pfam" id="PF13966">
    <property type="entry name" value="zf-RVT"/>
    <property type="match status" value="1"/>
</dbReference>
<name>A0A438EZ87_VITVI</name>
<gene>
    <name evidence="2" type="primary">VvCHDh000004_1206</name>
    <name evidence="2" type="ORF">CK203_072757</name>
</gene>
<feature type="domain" description="Reverse transcriptase zinc-binding" evidence="1">
    <location>
        <begin position="372"/>
        <end position="426"/>
    </location>
</feature>
<sequence>MRLASSEAEGLEIHFSKEEVFVALIDPGKDKAQGLYHDFLVVLLGCVPKKGGAEDLKDFRPISLVGSLYKLLAKVLANRIKKVIGKVISESQNAFVEGRQILDVVLITNEVVDSRSKELRQGDPLSPYLFVIAMEVFSCLLRRAISGASYLGLKINLEKSELILVGKVHDIEDLALELERFHRRLEIWKRQYISKGGTLTLIQSTLSNMPIYFMSLFYLPRKVSLHLEKIQRDFLWGGGALVQKPHLVKGTWFAWIKKNGGLGVRNLALMNSTLLRGMAHSSSKWEIRYWALESNKEEWLILNGRLAYQNAWVPDVWNPVGNGDGWTLFFARAFNNWEIELVEYFLHRIQAFQVQREEEDRMFWTESKCGAFSIKSLYSILEPRGSSVFPSDNIWRVRVPPKVTFFAWEASCGKVLTLNQLQRRGSLWQTSVFFAFLK</sequence>
<accession>A0A438EZ87</accession>
<proteinExistence type="predicted"/>
<reference evidence="2 3" key="1">
    <citation type="journal article" date="2018" name="PLoS Genet.">
        <title>Population sequencing reveals clonal diversity and ancestral inbreeding in the grapevine cultivar Chardonnay.</title>
        <authorList>
            <person name="Roach M.J."/>
            <person name="Johnson D.L."/>
            <person name="Bohlmann J."/>
            <person name="van Vuuren H.J."/>
            <person name="Jones S.J."/>
            <person name="Pretorius I.S."/>
            <person name="Schmidt S.A."/>
            <person name="Borneman A.R."/>
        </authorList>
    </citation>
    <scope>NUCLEOTIDE SEQUENCE [LARGE SCALE GENOMIC DNA]</scope>
    <source>
        <strain evidence="3">cv. Chardonnay</strain>
        <tissue evidence="2">Leaf</tissue>
    </source>
</reference>
<dbReference type="InterPro" id="IPR026960">
    <property type="entry name" value="RVT-Znf"/>
</dbReference>
<protein>
    <submittedName>
        <fullName evidence="2">Putative ribonuclease H protein</fullName>
    </submittedName>
</protein>
<evidence type="ECO:0000313" key="3">
    <source>
        <dbReference type="Proteomes" id="UP000288805"/>
    </source>
</evidence>
<dbReference type="Proteomes" id="UP000288805">
    <property type="component" value="Unassembled WGS sequence"/>
</dbReference>
<evidence type="ECO:0000259" key="1">
    <source>
        <dbReference type="Pfam" id="PF13966"/>
    </source>
</evidence>
<dbReference type="PANTHER" id="PTHR46890:SF50">
    <property type="entry name" value="RNA-DIRECTED DNA POLYMERASE, EUKARYOTA, REVERSE TRANSCRIPTASE ZINC-BINDING DOMAIN PROTEIN-RELATED"/>
    <property type="match status" value="1"/>
</dbReference>
<comment type="caution">
    <text evidence="2">The sequence shown here is derived from an EMBL/GenBank/DDBJ whole genome shotgun (WGS) entry which is preliminary data.</text>
</comment>
<dbReference type="InterPro" id="IPR052343">
    <property type="entry name" value="Retrotransposon-Effector_Assoc"/>
</dbReference>
<dbReference type="AlphaFoldDB" id="A0A438EZ87"/>
<dbReference type="CDD" id="cd01650">
    <property type="entry name" value="RT_nLTR_like"/>
    <property type="match status" value="1"/>
</dbReference>
<dbReference type="EMBL" id="QGNW01001159">
    <property type="protein sequence ID" value="RVW53013.1"/>
    <property type="molecule type" value="Genomic_DNA"/>
</dbReference>
<evidence type="ECO:0000313" key="2">
    <source>
        <dbReference type="EMBL" id="RVW53013.1"/>
    </source>
</evidence>